<feature type="chain" id="PRO_5001992200" description="Lipoprotein" evidence="2">
    <location>
        <begin position="20"/>
        <end position="304"/>
    </location>
</feature>
<protein>
    <recommendedName>
        <fullName evidence="5">Lipoprotein</fullName>
    </recommendedName>
</protein>
<name>A0A0A2MHQ3_9FLAO</name>
<evidence type="ECO:0000313" key="4">
    <source>
        <dbReference type="Proteomes" id="UP000030152"/>
    </source>
</evidence>
<sequence length="304" mass="34128">MVMKTICLAIALLFLYSCKKDNETIEAAPESTEAPATVTAVSKPAVTTPTLIAEFLAKKKEVQRKLSSLSAEEANDLYDSYKKENDSIMRQLEHNEQNILEHYYEYYSDDRGNPKAAPDSIAKKEALLKSAGIEFWEIGEGMVEIRTVANFYLSQFKGHVTEDYEDFIALLAKDDENLYSADAGIAISFNAVGKRMLSWEKFISKHPYSKLTPQAIDFYRMYQYGFLLGEDNTPTIEVTDNSIYPENLKEFAAFIAANPSSPTTALIKIVTETKGTKDEITKAVAKEQDKLIAKLTADTTPDYR</sequence>
<keyword evidence="1" id="KW-0175">Coiled coil</keyword>
<evidence type="ECO:0008006" key="5">
    <source>
        <dbReference type="Google" id="ProtNLM"/>
    </source>
</evidence>
<dbReference type="Proteomes" id="UP000030152">
    <property type="component" value="Unassembled WGS sequence"/>
</dbReference>
<keyword evidence="2" id="KW-0732">Signal</keyword>
<keyword evidence="4" id="KW-1185">Reference proteome</keyword>
<feature type="coiled-coil region" evidence="1">
    <location>
        <begin position="52"/>
        <end position="98"/>
    </location>
</feature>
<reference evidence="3 4" key="1">
    <citation type="submission" date="2013-09" db="EMBL/GenBank/DDBJ databases">
        <authorList>
            <person name="Zeng Z."/>
            <person name="Chen C."/>
        </authorList>
    </citation>
    <scope>NUCLEOTIDE SEQUENCE [LARGE SCALE GENOMIC DNA]</scope>
    <source>
        <strain evidence="3 4">WB 3.3-2</strain>
    </source>
</reference>
<dbReference type="AlphaFoldDB" id="A0A0A2MHQ3"/>
<organism evidence="3 4">
    <name type="scientific">Flavobacterium rivuli WB 3.3-2 = DSM 21788</name>
    <dbReference type="NCBI Taxonomy" id="1121895"/>
    <lineage>
        <taxon>Bacteria</taxon>
        <taxon>Pseudomonadati</taxon>
        <taxon>Bacteroidota</taxon>
        <taxon>Flavobacteriia</taxon>
        <taxon>Flavobacteriales</taxon>
        <taxon>Flavobacteriaceae</taxon>
        <taxon>Flavobacterium</taxon>
    </lineage>
</organism>
<dbReference type="eggNOG" id="ENOG502ZXBD">
    <property type="taxonomic scope" value="Bacteria"/>
</dbReference>
<proteinExistence type="predicted"/>
<dbReference type="STRING" id="1121895.GCA_000378485_01529"/>
<feature type="signal peptide" evidence="2">
    <location>
        <begin position="1"/>
        <end position="19"/>
    </location>
</feature>
<dbReference type="EMBL" id="JRLX01000003">
    <property type="protein sequence ID" value="KGO87845.1"/>
    <property type="molecule type" value="Genomic_DNA"/>
</dbReference>
<evidence type="ECO:0000256" key="1">
    <source>
        <dbReference type="SAM" id="Coils"/>
    </source>
</evidence>
<evidence type="ECO:0000313" key="3">
    <source>
        <dbReference type="EMBL" id="KGO87845.1"/>
    </source>
</evidence>
<dbReference type="PROSITE" id="PS51257">
    <property type="entry name" value="PROKAR_LIPOPROTEIN"/>
    <property type="match status" value="1"/>
</dbReference>
<gene>
    <name evidence="3" type="ORF">Q765_05000</name>
</gene>
<accession>A0A0A2MHQ3</accession>
<comment type="caution">
    <text evidence="3">The sequence shown here is derived from an EMBL/GenBank/DDBJ whole genome shotgun (WGS) entry which is preliminary data.</text>
</comment>
<evidence type="ECO:0000256" key="2">
    <source>
        <dbReference type="SAM" id="SignalP"/>
    </source>
</evidence>